<comment type="similarity">
    <text evidence="2">Belongs to the TsaE family.</text>
</comment>
<dbReference type="HOGENOM" id="CLU_087829_2_2_6"/>
<evidence type="ECO:0000256" key="4">
    <source>
        <dbReference type="ARBA" id="ARBA00022490"/>
    </source>
</evidence>
<evidence type="ECO:0000313" key="11">
    <source>
        <dbReference type="EMBL" id="BAP58296.1"/>
    </source>
</evidence>
<evidence type="ECO:0000256" key="10">
    <source>
        <dbReference type="ARBA" id="ARBA00032441"/>
    </source>
</evidence>
<evidence type="ECO:0000256" key="6">
    <source>
        <dbReference type="ARBA" id="ARBA00022723"/>
    </source>
</evidence>
<dbReference type="GO" id="GO:0002949">
    <property type="term" value="P:tRNA threonylcarbamoyladenosine modification"/>
    <property type="evidence" value="ECO:0007669"/>
    <property type="project" value="InterPro"/>
</dbReference>
<gene>
    <name evidence="11" type="primary">yjeE</name>
    <name evidence="11" type="ORF">TGUWTKB_0360</name>
</gene>
<keyword evidence="4" id="KW-0963">Cytoplasm</keyword>
<dbReference type="InterPro" id="IPR027417">
    <property type="entry name" value="P-loop_NTPase"/>
</dbReference>
<evidence type="ECO:0000256" key="9">
    <source>
        <dbReference type="ARBA" id="ARBA00022842"/>
    </source>
</evidence>
<proteinExistence type="inferred from homology"/>
<keyword evidence="9" id="KW-0460">Magnesium</keyword>
<dbReference type="Proteomes" id="UP000031627">
    <property type="component" value="Chromosome"/>
</dbReference>
<evidence type="ECO:0000256" key="2">
    <source>
        <dbReference type="ARBA" id="ARBA00007599"/>
    </source>
</evidence>
<evidence type="ECO:0000256" key="1">
    <source>
        <dbReference type="ARBA" id="ARBA00004496"/>
    </source>
</evidence>
<dbReference type="Gene3D" id="3.40.50.300">
    <property type="entry name" value="P-loop containing nucleotide triphosphate hydrolases"/>
    <property type="match status" value="1"/>
</dbReference>
<keyword evidence="7" id="KW-0547">Nucleotide-binding</keyword>
<comment type="subcellular location">
    <subcellularLocation>
        <location evidence="1">Cytoplasm</location>
    </subcellularLocation>
</comment>
<dbReference type="InterPro" id="IPR003442">
    <property type="entry name" value="T6A_TsaE"/>
</dbReference>
<evidence type="ECO:0000313" key="12">
    <source>
        <dbReference type="Proteomes" id="UP000031627"/>
    </source>
</evidence>
<dbReference type="PANTHER" id="PTHR33540:SF2">
    <property type="entry name" value="TRNA THREONYLCARBAMOYLADENOSINE BIOSYNTHESIS PROTEIN TSAE"/>
    <property type="match status" value="1"/>
</dbReference>
<evidence type="ECO:0000256" key="7">
    <source>
        <dbReference type="ARBA" id="ARBA00022741"/>
    </source>
</evidence>
<reference evidence="11 12" key="2">
    <citation type="journal article" date="2014" name="Curr. Biol.">
        <title>Symbiont-Supplemented Maternal Investment Underpinning Host's Ecological Adaptation.</title>
        <authorList>
            <person name="Kaiwa N."/>
            <person name="Hosokawa T."/>
            <person name="Nikoh N."/>
            <person name="Tanahashi M."/>
            <person name="Moriyama M."/>
            <person name="Meng X.Y."/>
            <person name="Maeda T."/>
            <person name="Yamaguchi K."/>
            <person name="Shigenobu S."/>
            <person name="Ito M."/>
            <person name="Fukatsu T."/>
        </authorList>
    </citation>
    <scope>NUCLEOTIDE SEQUENCE [LARGE SCALE GENOMIC DNA]</scope>
    <source>
        <strain evidence="11 12">UwTKB</strain>
    </source>
</reference>
<dbReference type="GO" id="GO:0046872">
    <property type="term" value="F:metal ion binding"/>
    <property type="evidence" value="ECO:0007669"/>
    <property type="project" value="UniProtKB-KW"/>
</dbReference>
<dbReference type="GO" id="GO:0005737">
    <property type="term" value="C:cytoplasm"/>
    <property type="evidence" value="ECO:0007669"/>
    <property type="project" value="UniProtKB-SubCell"/>
</dbReference>
<sequence length="156" mass="18594">MKSYSILLNKSIDTINFGKKIAKKFKTIGTIYLYGNIGSGKTTFVYGFMNGFNYYDKINSPTYELVKSYNLKKVIIHHFDLYRLIYQDELYEIGIQDYLEEDSIFLIEWPKKGKKFLPYPDLSLFFFYKNFSRYVKIFSHSKYGQSILKKTIKDHE</sequence>
<dbReference type="GO" id="GO:0005524">
    <property type="term" value="F:ATP binding"/>
    <property type="evidence" value="ECO:0007669"/>
    <property type="project" value="UniProtKB-KW"/>
</dbReference>
<protein>
    <recommendedName>
        <fullName evidence="3">tRNA threonylcarbamoyladenosine biosynthesis protein TsaE</fullName>
    </recommendedName>
    <alternativeName>
        <fullName evidence="10">t(6)A37 threonylcarbamoyladenosine biosynthesis protein TsaE</fullName>
    </alternativeName>
</protein>
<evidence type="ECO:0000256" key="3">
    <source>
        <dbReference type="ARBA" id="ARBA00019010"/>
    </source>
</evidence>
<dbReference type="EMBL" id="AP014521">
    <property type="protein sequence ID" value="BAP58296.1"/>
    <property type="molecule type" value="Genomic_DNA"/>
</dbReference>
<name>A0A090BWB1_9ENTR</name>
<dbReference type="RefSeq" id="WP_041062302.1">
    <property type="nucleotide sequence ID" value="NZ_AP014521.1"/>
</dbReference>
<keyword evidence="8" id="KW-0067">ATP-binding</keyword>
<dbReference type="OrthoDB" id="9800307at2"/>
<keyword evidence="6" id="KW-0479">Metal-binding</keyword>
<reference evidence="12" key="1">
    <citation type="submission" date="2013-11" db="EMBL/GenBank/DDBJ databases">
        <title>Symbiont-containing voluminous jelly as an extraordinary maternal gift for overwintering insect nymphs.</title>
        <authorList>
            <person name="Kaiwa N."/>
            <person name="Hosokawa T."/>
            <person name="Nikoh N."/>
            <person name="Meng X.Y."/>
            <person name="Tanahashi M."/>
            <person name="Moriyama M."/>
            <person name="Maeda T."/>
            <person name="Yamaguchi K."/>
            <person name="Shigenobu S."/>
            <person name="Ito M."/>
            <person name="Fukatsu T."/>
        </authorList>
    </citation>
    <scope>NUCLEOTIDE SEQUENCE [LARGE SCALE GENOMIC DNA]</scope>
    <source>
        <strain evidence="12">UwTKB</strain>
    </source>
</reference>
<dbReference type="KEGG" id="sbw:TGUWTKB_0360"/>
<dbReference type="PANTHER" id="PTHR33540">
    <property type="entry name" value="TRNA THREONYLCARBAMOYLADENOSINE BIOSYNTHESIS PROTEIN TSAE"/>
    <property type="match status" value="1"/>
</dbReference>
<dbReference type="STRING" id="1410383.TGUWTKB_0360"/>
<keyword evidence="5" id="KW-0819">tRNA processing</keyword>
<evidence type="ECO:0000256" key="5">
    <source>
        <dbReference type="ARBA" id="ARBA00022694"/>
    </source>
</evidence>
<dbReference type="NCBIfam" id="TIGR00150">
    <property type="entry name" value="T6A_YjeE"/>
    <property type="match status" value="1"/>
</dbReference>
<accession>A0A090BWB1</accession>
<organism evidence="11 12">
    <name type="scientific">Candidatus Tachikawaea gelatinosa</name>
    <dbReference type="NCBI Taxonomy" id="1410383"/>
    <lineage>
        <taxon>Bacteria</taxon>
        <taxon>Pseudomonadati</taxon>
        <taxon>Pseudomonadota</taxon>
        <taxon>Gammaproteobacteria</taxon>
        <taxon>Enterobacterales</taxon>
        <taxon>Enterobacteriaceae</taxon>
        <taxon>Candidatus Tachikawaea</taxon>
    </lineage>
</organism>
<dbReference type="SUPFAM" id="SSF52540">
    <property type="entry name" value="P-loop containing nucleoside triphosphate hydrolases"/>
    <property type="match status" value="1"/>
</dbReference>
<evidence type="ECO:0000256" key="8">
    <source>
        <dbReference type="ARBA" id="ARBA00022840"/>
    </source>
</evidence>
<keyword evidence="12" id="KW-1185">Reference proteome</keyword>
<dbReference type="AlphaFoldDB" id="A0A090BWB1"/>
<dbReference type="Pfam" id="PF02367">
    <property type="entry name" value="TsaE"/>
    <property type="match status" value="1"/>
</dbReference>